<sequence>MQVNYTPVDDFIVYDYTADGDVLTATVNGETDTFDFSDMPDGVATEFDTTLPRCPIQRAERVDGVLTVHLIAWYWGAANYENRLEGEATL</sequence>
<organism evidence="1 2">
    <name type="scientific">Halomonas koreensis</name>
    <dbReference type="NCBI Taxonomy" id="245385"/>
    <lineage>
        <taxon>Bacteria</taxon>
        <taxon>Pseudomonadati</taxon>
        <taxon>Pseudomonadota</taxon>
        <taxon>Gammaproteobacteria</taxon>
        <taxon>Oceanospirillales</taxon>
        <taxon>Halomonadaceae</taxon>
        <taxon>Halomonas</taxon>
    </lineage>
</organism>
<name>A0ABU1G5X3_9GAMM</name>
<evidence type="ECO:0000313" key="2">
    <source>
        <dbReference type="Proteomes" id="UP001264519"/>
    </source>
</evidence>
<keyword evidence="2" id="KW-1185">Reference proteome</keyword>
<dbReference type="RefSeq" id="WP_309653504.1">
    <property type="nucleotide sequence ID" value="NZ_JARWAK010000013.1"/>
</dbReference>
<proteinExistence type="predicted"/>
<protein>
    <submittedName>
        <fullName evidence="1">Uncharacterized protein</fullName>
    </submittedName>
</protein>
<accession>A0ABU1G5X3</accession>
<gene>
    <name evidence="1" type="ORF">QC818_14115</name>
</gene>
<comment type="caution">
    <text evidence="1">The sequence shown here is derived from an EMBL/GenBank/DDBJ whole genome shotgun (WGS) entry which is preliminary data.</text>
</comment>
<reference evidence="1 2" key="1">
    <citation type="submission" date="2023-04" db="EMBL/GenBank/DDBJ databases">
        <title>A long-awaited taxogenomic arrangement of the family Halomonadaceae.</title>
        <authorList>
            <person name="De La Haba R."/>
            <person name="Chuvochina M."/>
            <person name="Wittouck S."/>
            <person name="Arahal D.R."/>
            <person name="Sanchez-Porro C."/>
            <person name="Hugenholtz P."/>
            <person name="Ventosa A."/>
        </authorList>
    </citation>
    <scope>NUCLEOTIDE SEQUENCE [LARGE SCALE GENOMIC DNA]</scope>
    <source>
        <strain evidence="1 2">DSM 23530</strain>
    </source>
</reference>
<evidence type="ECO:0000313" key="1">
    <source>
        <dbReference type="EMBL" id="MDR5867923.1"/>
    </source>
</evidence>
<dbReference type="EMBL" id="JARWAK010000013">
    <property type="protein sequence ID" value="MDR5867923.1"/>
    <property type="molecule type" value="Genomic_DNA"/>
</dbReference>
<dbReference type="Proteomes" id="UP001264519">
    <property type="component" value="Unassembled WGS sequence"/>
</dbReference>